<dbReference type="OrthoDB" id="9779207at2"/>
<evidence type="ECO:0000256" key="1">
    <source>
        <dbReference type="ARBA" id="ARBA00022737"/>
    </source>
</evidence>
<dbReference type="InterPro" id="IPR035466">
    <property type="entry name" value="GlmS/AgaS_SIS"/>
</dbReference>
<sequence>MSKTLNEIMRIPLLLKKAESYGLSLNKEDRHLFVGCGSSYNIGYISSKVLKRYGIRAQVRTAGKLLVTQELPEINKAFLISRTGESTETIRTAELLKSKGIYTFGITCEPGTGLTEVCDESLVLDFSREESVVMTGSFLVILTVILNSVGSKDQHKAAKHLLDDSMEYFKNIPLEDFNHFVFLGYDENYGIAKEGALKLQEMALERVEYHEPLEFRHGPISTLTRQSFVTLISKSSNYEKTLVEDLKKLGATVSVIGEAGDFSIKNENGLESPLKIIPLLILGYLRAIKKGLNPDKPKNLSKSVII</sequence>
<proteinExistence type="predicted"/>
<evidence type="ECO:0000259" key="2">
    <source>
        <dbReference type="PROSITE" id="PS51464"/>
    </source>
</evidence>
<dbReference type="RefSeq" id="WP_047754522.1">
    <property type="nucleotide sequence ID" value="NZ_CASWEU010000012.1"/>
</dbReference>
<keyword evidence="1" id="KW-0677">Repeat</keyword>
<feature type="domain" description="SIS" evidence="2">
    <location>
        <begin position="165"/>
        <end position="297"/>
    </location>
</feature>
<dbReference type="AlphaFoldDB" id="A0A0G2ZEX8"/>
<dbReference type="PROSITE" id="PS51464">
    <property type="entry name" value="SIS"/>
    <property type="match status" value="2"/>
</dbReference>
<name>A0A0G2ZEX8_9BACT</name>
<accession>A0A0G2ZEX8</accession>
<dbReference type="STRING" id="1330330.IX53_05645"/>
<organism evidence="3 4">
    <name type="scientific">Kosmotoga pacifica</name>
    <dbReference type="NCBI Taxonomy" id="1330330"/>
    <lineage>
        <taxon>Bacteria</taxon>
        <taxon>Thermotogati</taxon>
        <taxon>Thermotogota</taxon>
        <taxon>Thermotogae</taxon>
        <taxon>Kosmotogales</taxon>
        <taxon>Kosmotogaceae</taxon>
        <taxon>Kosmotoga</taxon>
    </lineage>
</organism>
<dbReference type="EMBL" id="CP011232">
    <property type="protein sequence ID" value="AKI97388.1"/>
    <property type="molecule type" value="Genomic_DNA"/>
</dbReference>
<evidence type="ECO:0000313" key="4">
    <source>
        <dbReference type="Proteomes" id="UP000035159"/>
    </source>
</evidence>
<dbReference type="Pfam" id="PF01380">
    <property type="entry name" value="SIS"/>
    <property type="match status" value="2"/>
</dbReference>
<dbReference type="GO" id="GO:0097367">
    <property type="term" value="F:carbohydrate derivative binding"/>
    <property type="evidence" value="ECO:0007669"/>
    <property type="project" value="InterPro"/>
</dbReference>
<dbReference type="InterPro" id="IPR046348">
    <property type="entry name" value="SIS_dom_sf"/>
</dbReference>
<keyword evidence="4" id="KW-1185">Reference proteome</keyword>
<gene>
    <name evidence="3" type="ORF">IX53_05645</name>
</gene>
<dbReference type="CDD" id="cd05008">
    <property type="entry name" value="SIS_GlmS_GlmD_1"/>
    <property type="match status" value="1"/>
</dbReference>
<feature type="domain" description="SIS" evidence="2">
    <location>
        <begin position="21"/>
        <end position="155"/>
    </location>
</feature>
<reference evidence="3 4" key="1">
    <citation type="submission" date="2015-04" db="EMBL/GenBank/DDBJ databases">
        <title>Complete Genome Sequence of Kosmotoga pacifica SLHLJ1.</title>
        <authorList>
            <person name="Jiang L.J."/>
            <person name="Shao Z.Z."/>
            <person name="Jebbar M."/>
        </authorList>
    </citation>
    <scope>NUCLEOTIDE SEQUENCE [LARGE SCALE GENOMIC DNA]</scope>
    <source>
        <strain evidence="3 4">SLHLJ1</strain>
    </source>
</reference>
<dbReference type="GO" id="GO:0016853">
    <property type="term" value="F:isomerase activity"/>
    <property type="evidence" value="ECO:0007669"/>
    <property type="project" value="UniProtKB-KW"/>
</dbReference>
<dbReference type="InterPro" id="IPR035490">
    <property type="entry name" value="GlmS/FrlB_SIS"/>
</dbReference>
<dbReference type="InterPro" id="IPR001347">
    <property type="entry name" value="SIS_dom"/>
</dbReference>
<dbReference type="PATRIC" id="fig|1330330.3.peg.1142"/>
<protein>
    <submittedName>
        <fullName evidence="3">Sugar isomerase</fullName>
    </submittedName>
</protein>
<keyword evidence="3" id="KW-0413">Isomerase</keyword>
<dbReference type="PANTHER" id="PTHR10937">
    <property type="entry name" value="GLUCOSAMINE--FRUCTOSE-6-PHOSPHATE AMINOTRANSFERASE, ISOMERIZING"/>
    <property type="match status" value="1"/>
</dbReference>
<dbReference type="Proteomes" id="UP000035159">
    <property type="component" value="Chromosome"/>
</dbReference>
<dbReference type="GO" id="GO:1901135">
    <property type="term" value="P:carbohydrate derivative metabolic process"/>
    <property type="evidence" value="ECO:0007669"/>
    <property type="project" value="InterPro"/>
</dbReference>
<dbReference type="PANTHER" id="PTHR10937:SF4">
    <property type="entry name" value="GLUCOSAMINE-6-PHOSPHATE DEAMINASE"/>
    <property type="match status" value="1"/>
</dbReference>
<dbReference type="KEGG" id="kpf:IX53_05645"/>
<dbReference type="CDD" id="cd05009">
    <property type="entry name" value="SIS_GlmS_GlmD_2"/>
    <property type="match status" value="1"/>
</dbReference>
<evidence type="ECO:0000313" key="3">
    <source>
        <dbReference type="EMBL" id="AKI97388.1"/>
    </source>
</evidence>
<dbReference type="Gene3D" id="3.40.50.10490">
    <property type="entry name" value="Glucose-6-phosphate isomerase like protein, domain 1"/>
    <property type="match status" value="2"/>
</dbReference>
<dbReference type="SUPFAM" id="SSF53697">
    <property type="entry name" value="SIS domain"/>
    <property type="match status" value="1"/>
</dbReference>